<dbReference type="PANTHER" id="PTHR15615:SF108">
    <property type="entry name" value="PROTEIN CNPPD1"/>
    <property type="match status" value="1"/>
</dbReference>
<evidence type="ECO:0000313" key="3">
    <source>
        <dbReference type="EMBL" id="OVA12563.1"/>
    </source>
</evidence>
<reference evidence="3 4" key="1">
    <citation type="journal article" date="2017" name="Mol. Plant">
        <title>The Genome of Medicinal Plant Macleaya cordata Provides New Insights into Benzylisoquinoline Alkaloids Metabolism.</title>
        <authorList>
            <person name="Liu X."/>
            <person name="Liu Y."/>
            <person name="Huang P."/>
            <person name="Ma Y."/>
            <person name="Qing Z."/>
            <person name="Tang Q."/>
            <person name="Cao H."/>
            <person name="Cheng P."/>
            <person name="Zheng Y."/>
            <person name="Yuan Z."/>
            <person name="Zhou Y."/>
            <person name="Liu J."/>
            <person name="Tang Z."/>
            <person name="Zhuo Y."/>
            <person name="Zhang Y."/>
            <person name="Yu L."/>
            <person name="Huang J."/>
            <person name="Yang P."/>
            <person name="Peng Q."/>
            <person name="Zhang J."/>
            <person name="Jiang W."/>
            <person name="Zhang Z."/>
            <person name="Lin K."/>
            <person name="Ro D.K."/>
            <person name="Chen X."/>
            <person name="Xiong X."/>
            <person name="Shang Y."/>
            <person name="Huang S."/>
            <person name="Zeng J."/>
        </authorList>
    </citation>
    <scope>NUCLEOTIDE SEQUENCE [LARGE SCALE GENOMIC DNA]</scope>
    <source>
        <strain evidence="4">cv. BLH2017</strain>
        <tissue evidence="3">Root</tissue>
    </source>
</reference>
<keyword evidence="2" id="KW-0131">Cell cycle</keyword>
<sequence>MNLYRFFNNAYYAKVGGVSTAEMNKLEINFLFSLDFRLQVTVATFKKYCLQLMKVAHGSYQTERPRQV</sequence>
<evidence type="ECO:0000313" key="4">
    <source>
        <dbReference type="Proteomes" id="UP000195402"/>
    </source>
</evidence>
<protein>
    <submittedName>
        <fullName evidence="3">Cyclin PHO80-like</fullName>
    </submittedName>
</protein>
<proteinExistence type="predicted"/>
<evidence type="ECO:0000256" key="2">
    <source>
        <dbReference type="ARBA" id="ARBA00023306"/>
    </source>
</evidence>
<dbReference type="InParanoid" id="A0A200QQ27"/>
<dbReference type="GO" id="GO:0051301">
    <property type="term" value="P:cell division"/>
    <property type="evidence" value="ECO:0007669"/>
    <property type="project" value="UniProtKB-KW"/>
</dbReference>
<keyword evidence="4" id="KW-1185">Reference proteome</keyword>
<dbReference type="InterPro" id="IPR013922">
    <property type="entry name" value="Cyclin_PHO80-like"/>
</dbReference>
<name>A0A200QQ27_MACCD</name>
<keyword evidence="1" id="KW-0132">Cell division</keyword>
<dbReference type="Pfam" id="PF08613">
    <property type="entry name" value="Cyclin"/>
    <property type="match status" value="1"/>
</dbReference>
<dbReference type="EMBL" id="MVGT01001374">
    <property type="protein sequence ID" value="OVA12563.1"/>
    <property type="molecule type" value="Genomic_DNA"/>
</dbReference>
<dbReference type="PANTHER" id="PTHR15615">
    <property type="match status" value="1"/>
</dbReference>
<dbReference type="Proteomes" id="UP000195402">
    <property type="component" value="Unassembled WGS sequence"/>
</dbReference>
<comment type="caution">
    <text evidence="3">The sequence shown here is derived from an EMBL/GenBank/DDBJ whole genome shotgun (WGS) entry which is preliminary data.</text>
</comment>
<dbReference type="Gene3D" id="1.10.472.10">
    <property type="entry name" value="Cyclin-like"/>
    <property type="match status" value="1"/>
</dbReference>
<accession>A0A200QQ27</accession>
<gene>
    <name evidence="3" type="ORF">BVC80_9013g12</name>
</gene>
<dbReference type="AlphaFoldDB" id="A0A200QQ27"/>
<evidence type="ECO:0000256" key="1">
    <source>
        <dbReference type="ARBA" id="ARBA00022618"/>
    </source>
</evidence>
<dbReference type="GO" id="GO:0019901">
    <property type="term" value="F:protein kinase binding"/>
    <property type="evidence" value="ECO:0007669"/>
    <property type="project" value="InterPro"/>
</dbReference>
<dbReference type="STRING" id="56857.A0A200QQ27"/>
<dbReference type="OrthoDB" id="1927445at2759"/>
<dbReference type="OMA" id="QIERHLY"/>
<organism evidence="3 4">
    <name type="scientific">Macleaya cordata</name>
    <name type="common">Five-seeded plume-poppy</name>
    <name type="synonym">Bocconia cordata</name>
    <dbReference type="NCBI Taxonomy" id="56857"/>
    <lineage>
        <taxon>Eukaryota</taxon>
        <taxon>Viridiplantae</taxon>
        <taxon>Streptophyta</taxon>
        <taxon>Embryophyta</taxon>
        <taxon>Tracheophyta</taxon>
        <taxon>Spermatophyta</taxon>
        <taxon>Magnoliopsida</taxon>
        <taxon>Ranunculales</taxon>
        <taxon>Papaveraceae</taxon>
        <taxon>Papaveroideae</taxon>
        <taxon>Macleaya</taxon>
    </lineage>
</organism>